<keyword evidence="15" id="KW-0175">Coiled coil</keyword>
<dbReference type="InterPro" id="IPR006195">
    <property type="entry name" value="aa-tRNA-synth_II"/>
</dbReference>
<reference evidence="17 20" key="3">
    <citation type="submission" date="2017-01" db="EMBL/GenBank/DDBJ databases">
        <title>Pseudomonas psychrotolerans genome sequencing and assembly.</title>
        <authorList>
            <person name="Vyas B."/>
            <person name="Mayilraj S."/>
        </authorList>
    </citation>
    <scope>NUCLEOTIDE SEQUENCE [LARGE SCALE GENOMIC DNA]</scope>
    <source>
        <strain evidence="17 20">SDS18</strain>
    </source>
</reference>
<keyword evidence="6 12" id="KW-0547">Nucleotide-binding</keyword>
<dbReference type="PANTHER" id="PTHR43697:SF1">
    <property type="entry name" value="SERINE--TRNA LIGASE"/>
    <property type="match status" value="1"/>
</dbReference>
<evidence type="ECO:0000256" key="15">
    <source>
        <dbReference type="SAM" id="Coils"/>
    </source>
</evidence>
<comment type="domain">
    <text evidence="12">Consists of two distinct domains, a catalytic core and a N-terminal extension that is involved in tRNA binding.</text>
</comment>
<dbReference type="eggNOG" id="COG0172">
    <property type="taxonomic scope" value="Bacteria"/>
</dbReference>
<proteinExistence type="inferred from homology"/>
<evidence type="ECO:0000256" key="8">
    <source>
        <dbReference type="ARBA" id="ARBA00022917"/>
    </source>
</evidence>
<evidence type="ECO:0000256" key="2">
    <source>
        <dbReference type="ARBA" id="ARBA00005045"/>
    </source>
</evidence>
<evidence type="ECO:0000256" key="10">
    <source>
        <dbReference type="ARBA" id="ARBA00047929"/>
    </source>
</evidence>
<dbReference type="RefSeq" id="WP_027597797.1">
    <property type="nucleotide sequence ID" value="NZ_CP044074.1"/>
</dbReference>
<evidence type="ECO:0000256" key="12">
    <source>
        <dbReference type="HAMAP-Rule" id="MF_00176"/>
    </source>
</evidence>
<evidence type="ECO:0000256" key="6">
    <source>
        <dbReference type="ARBA" id="ARBA00022741"/>
    </source>
</evidence>
<feature type="binding site" evidence="12">
    <location>
        <position position="386"/>
    </location>
    <ligand>
        <name>L-serine</name>
        <dbReference type="ChEBI" id="CHEBI:33384"/>
    </ligand>
</feature>
<keyword evidence="4 12" id="KW-0963">Cytoplasm</keyword>
<accession>A0A1G5PFB5</accession>
<dbReference type="EC" id="6.1.1.11" evidence="12"/>
<evidence type="ECO:0000313" key="17">
    <source>
        <dbReference type="EMBL" id="ONN69162.1"/>
    </source>
</evidence>
<dbReference type="PROSITE" id="PS50862">
    <property type="entry name" value="AA_TRNA_LIGASE_II"/>
    <property type="match status" value="1"/>
</dbReference>
<dbReference type="GO" id="GO:0005737">
    <property type="term" value="C:cytoplasm"/>
    <property type="evidence" value="ECO:0007669"/>
    <property type="project" value="UniProtKB-SubCell"/>
</dbReference>
<dbReference type="InterPro" id="IPR002314">
    <property type="entry name" value="aa-tRNA-synt_IIb"/>
</dbReference>
<dbReference type="PIRSF" id="PIRSF001529">
    <property type="entry name" value="Ser-tRNA-synth_IIa"/>
    <property type="match status" value="1"/>
</dbReference>
<feature type="binding site" evidence="12 14">
    <location>
        <begin position="351"/>
        <end position="354"/>
    </location>
    <ligand>
        <name>ATP</name>
        <dbReference type="ChEBI" id="CHEBI:30616"/>
    </ligand>
</feature>
<dbReference type="InterPro" id="IPR010978">
    <property type="entry name" value="tRNA-bd_arm"/>
</dbReference>
<dbReference type="CDD" id="cd00770">
    <property type="entry name" value="SerRS_core"/>
    <property type="match status" value="1"/>
</dbReference>
<evidence type="ECO:0000256" key="11">
    <source>
        <dbReference type="ARBA" id="ARBA00048823"/>
    </source>
</evidence>
<evidence type="ECO:0000313" key="20">
    <source>
        <dbReference type="Proteomes" id="UP000189310"/>
    </source>
</evidence>
<keyword evidence="9 12" id="KW-0030">Aminoacyl-tRNA synthetase</keyword>
<dbReference type="Pfam" id="PF00587">
    <property type="entry name" value="tRNA-synt_2b"/>
    <property type="match status" value="1"/>
</dbReference>
<dbReference type="Proteomes" id="UP000183046">
    <property type="component" value="Unassembled WGS sequence"/>
</dbReference>
<comment type="catalytic activity">
    <reaction evidence="11 12">
        <text>tRNA(Ser) + L-serine + ATP = L-seryl-tRNA(Ser) + AMP + diphosphate + H(+)</text>
        <dbReference type="Rhea" id="RHEA:12292"/>
        <dbReference type="Rhea" id="RHEA-COMP:9669"/>
        <dbReference type="Rhea" id="RHEA-COMP:9703"/>
        <dbReference type="ChEBI" id="CHEBI:15378"/>
        <dbReference type="ChEBI" id="CHEBI:30616"/>
        <dbReference type="ChEBI" id="CHEBI:33019"/>
        <dbReference type="ChEBI" id="CHEBI:33384"/>
        <dbReference type="ChEBI" id="CHEBI:78442"/>
        <dbReference type="ChEBI" id="CHEBI:78533"/>
        <dbReference type="ChEBI" id="CHEBI:456215"/>
        <dbReference type="EC" id="6.1.1.11"/>
    </reaction>
</comment>
<feature type="binding site" evidence="12 13">
    <location>
        <position position="287"/>
    </location>
    <ligand>
        <name>L-serine</name>
        <dbReference type="ChEBI" id="CHEBI:33384"/>
    </ligand>
</feature>
<protein>
    <recommendedName>
        <fullName evidence="12">Serine--tRNA ligase</fullName>
        <ecNumber evidence="12">6.1.1.11</ecNumber>
    </recommendedName>
    <alternativeName>
        <fullName evidence="12">Seryl-tRNA synthetase</fullName>
        <shortName evidence="12">SerRS</shortName>
    </alternativeName>
    <alternativeName>
        <fullName evidence="12">Seryl-tRNA(Ser/Sec) synthetase</fullName>
    </alternativeName>
</protein>
<dbReference type="HAMAP" id="MF_00176">
    <property type="entry name" value="Ser_tRNA_synth_type1"/>
    <property type="match status" value="1"/>
</dbReference>
<feature type="domain" description="Aminoacyl-transfer RNA synthetases class-II family profile" evidence="16">
    <location>
        <begin position="171"/>
        <end position="411"/>
    </location>
</feature>
<sequence length="425" mass="47197">MLDSKLVRTQTEEVAARLATRGYVLDVSLVESLEARRKAVQTRTETLQAERNARSKGIGQAKARGEDIAPLLAEVDRMGSELEEAKRELDLVQGELDALLLGLPNLPDASVPVGKDEDDNVEVRRWGTPREFDFEIKDHVALGETHGWLDFETAARFSGARFAVMRGPIARLHRALAQFMLNLHTGEHGYEETYTPYLVQAETLQGTGQLPKFEEDLFKIGREGESDLYLIPTAEVTLTNLVAGQILDAKRLPLKFTAHTPCFRSEAGASGRDTRGMIRQHQFDKVEMVHIVEPSTSFQALEELTGHAETVLQRLELPYRVLSLCTGDMGFGATKTYDLEVWVPSQGKYREISSCSNCGDFQARRMQARYRNAEGKPELVHTLNGSGLAVGRTLVAVLENYQQADGSIRVPDVLKPYMGGLEVIG</sequence>
<comment type="pathway">
    <text evidence="2 12">Aminoacyl-tRNA biosynthesis; selenocysteinyl-tRNA(Sec) biosynthesis; L-seryl-tRNA(Sec) from L-serine and tRNA(Sec): step 1/1.</text>
</comment>
<evidence type="ECO:0000313" key="18">
    <source>
        <dbReference type="EMBL" id="SCZ48225.1"/>
    </source>
</evidence>
<organism evidence="18 19">
    <name type="scientific">Pseudomonas oryzihabitans</name>
    <dbReference type="NCBI Taxonomy" id="47885"/>
    <lineage>
        <taxon>Bacteria</taxon>
        <taxon>Pseudomonadati</taxon>
        <taxon>Pseudomonadota</taxon>
        <taxon>Gammaproteobacteria</taxon>
        <taxon>Pseudomonadales</taxon>
        <taxon>Pseudomonadaceae</taxon>
        <taxon>Pseudomonas</taxon>
    </lineage>
</organism>
<dbReference type="GO" id="GO:0005524">
    <property type="term" value="F:ATP binding"/>
    <property type="evidence" value="ECO:0007669"/>
    <property type="project" value="UniProtKB-UniRule"/>
</dbReference>
<dbReference type="PANTHER" id="PTHR43697">
    <property type="entry name" value="SERYL-TRNA SYNTHETASE"/>
    <property type="match status" value="1"/>
</dbReference>
<reference evidence="19" key="1">
    <citation type="submission" date="2016-10" db="EMBL/GenBank/DDBJ databases">
        <authorList>
            <person name="de Groot N.N."/>
        </authorList>
    </citation>
    <scope>NUCLEOTIDE SEQUENCE [LARGE SCALE GENOMIC DNA]</scope>
    <source>
        <strain evidence="19">DSM 15758</strain>
    </source>
</reference>
<dbReference type="Proteomes" id="UP000189310">
    <property type="component" value="Unassembled WGS sequence"/>
</dbReference>
<gene>
    <name evidence="12" type="primary">serS</name>
    <name evidence="17" type="ORF">BVL52_21110</name>
    <name evidence="18" type="ORF">SAMN05216279_12148</name>
</gene>
<keyword evidence="20" id="KW-1185">Reference proteome</keyword>
<name>A0A1G5PFB5_9PSED</name>
<comment type="function">
    <text evidence="12">Catalyzes the attachment of serine to tRNA(Ser). Is also able to aminoacylate tRNA(Sec) with serine, to form the misacylated tRNA L-seryl-tRNA(Sec), which will be further converted into selenocysteinyl-tRNA(Sec).</text>
</comment>
<evidence type="ECO:0000313" key="19">
    <source>
        <dbReference type="Proteomes" id="UP000183046"/>
    </source>
</evidence>
<keyword evidence="7 12" id="KW-0067">ATP-binding</keyword>
<evidence type="ECO:0000259" key="16">
    <source>
        <dbReference type="PROSITE" id="PS50862"/>
    </source>
</evidence>
<dbReference type="PRINTS" id="PR00981">
    <property type="entry name" value="TRNASYNTHSER"/>
</dbReference>
<reference evidence="18" key="2">
    <citation type="submission" date="2016-10" db="EMBL/GenBank/DDBJ databases">
        <authorList>
            <person name="Varghese N."/>
            <person name="Submissions S."/>
        </authorList>
    </citation>
    <scope>NUCLEOTIDE SEQUENCE</scope>
    <source>
        <strain evidence="18">DSM 15758</strain>
    </source>
</reference>
<dbReference type="GO" id="GO:0006434">
    <property type="term" value="P:seryl-tRNA aminoacylation"/>
    <property type="evidence" value="ECO:0007669"/>
    <property type="project" value="UniProtKB-UniRule"/>
</dbReference>
<evidence type="ECO:0000256" key="3">
    <source>
        <dbReference type="ARBA" id="ARBA00010728"/>
    </source>
</evidence>
<dbReference type="GeneID" id="57561640"/>
<dbReference type="InterPro" id="IPR002317">
    <property type="entry name" value="Ser-tRNA-ligase_type_1"/>
</dbReference>
<dbReference type="Gene3D" id="3.30.930.10">
    <property type="entry name" value="Bira Bifunctional Protein, Domain 2"/>
    <property type="match status" value="1"/>
</dbReference>
<evidence type="ECO:0000256" key="7">
    <source>
        <dbReference type="ARBA" id="ARBA00022840"/>
    </source>
</evidence>
<feature type="coiled-coil region" evidence="15">
    <location>
        <begin position="75"/>
        <end position="102"/>
    </location>
</feature>
<comment type="catalytic activity">
    <reaction evidence="10 12">
        <text>tRNA(Sec) + L-serine + ATP = L-seryl-tRNA(Sec) + AMP + diphosphate + H(+)</text>
        <dbReference type="Rhea" id="RHEA:42580"/>
        <dbReference type="Rhea" id="RHEA-COMP:9742"/>
        <dbReference type="Rhea" id="RHEA-COMP:10128"/>
        <dbReference type="ChEBI" id="CHEBI:15378"/>
        <dbReference type="ChEBI" id="CHEBI:30616"/>
        <dbReference type="ChEBI" id="CHEBI:33019"/>
        <dbReference type="ChEBI" id="CHEBI:33384"/>
        <dbReference type="ChEBI" id="CHEBI:78442"/>
        <dbReference type="ChEBI" id="CHEBI:78533"/>
        <dbReference type="ChEBI" id="CHEBI:456215"/>
        <dbReference type="EC" id="6.1.1.11"/>
    </reaction>
</comment>
<dbReference type="GO" id="GO:0016260">
    <property type="term" value="P:selenocysteine biosynthetic process"/>
    <property type="evidence" value="ECO:0007669"/>
    <property type="project" value="UniProtKB-UniRule"/>
</dbReference>
<dbReference type="Pfam" id="PF02403">
    <property type="entry name" value="Seryl_tRNA_N"/>
    <property type="match status" value="1"/>
</dbReference>
<dbReference type="InterPro" id="IPR033729">
    <property type="entry name" value="SerRS_core"/>
</dbReference>
<feature type="binding site" evidence="13">
    <location>
        <position position="384"/>
    </location>
    <ligand>
        <name>L-serine</name>
        <dbReference type="ChEBI" id="CHEBI:33384"/>
    </ligand>
</feature>
<evidence type="ECO:0000256" key="9">
    <source>
        <dbReference type="ARBA" id="ARBA00023146"/>
    </source>
</evidence>
<feature type="binding site" evidence="13">
    <location>
        <position position="264"/>
    </location>
    <ligand>
        <name>L-serine</name>
        <dbReference type="ChEBI" id="CHEBI:33384"/>
    </ligand>
</feature>
<evidence type="ECO:0000256" key="4">
    <source>
        <dbReference type="ARBA" id="ARBA00022490"/>
    </source>
</evidence>
<dbReference type="EMBL" id="FMWB01000021">
    <property type="protein sequence ID" value="SCZ48225.1"/>
    <property type="molecule type" value="Genomic_DNA"/>
</dbReference>
<dbReference type="GO" id="GO:0004828">
    <property type="term" value="F:serine-tRNA ligase activity"/>
    <property type="evidence" value="ECO:0007669"/>
    <property type="project" value="UniProtKB-UniRule"/>
</dbReference>
<comment type="similarity">
    <text evidence="3 12">Belongs to the class-II aminoacyl-tRNA synthetase family. Type-1 seryl-tRNA synthetase subfamily.</text>
</comment>
<dbReference type="UniPathway" id="UPA00906">
    <property type="reaction ID" value="UER00895"/>
</dbReference>
<dbReference type="OrthoDB" id="9804647at2"/>
<dbReference type="InterPro" id="IPR015866">
    <property type="entry name" value="Ser-tRNA-synth_1_N"/>
</dbReference>
<dbReference type="NCBIfam" id="TIGR00414">
    <property type="entry name" value="serS"/>
    <property type="match status" value="1"/>
</dbReference>
<comment type="caution">
    <text evidence="12">Lacks conserved residue(s) required for the propagation of feature annotation.</text>
</comment>
<comment type="subunit">
    <text evidence="12">Homodimer. The tRNA molecule binds across the dimer.</text>
</comment>
<comment type="subcellular location">
    <subcellularLocation>
        <location evidence="1 12">Cytoplasm</location>
    </subcellularLocation>
</comment>
<dbReference type="SUPFAM" id="SSF46589">
    <property type="entry name" value="tRNA-binding arm"/>
    <property type="match status" value="1"/>
</dbReference>
<comment type="caution">
    <text evidence="18">The sequence shown here is derived from an EMBL/GenBank/DDBJ whole genome shotgun (WGS) entry which is preliminary data.</text>
</comment>
<feature type="binding site" evidence="12">
    <location>
        <begin position="233"/>
        <end position="235"/>
    </location>
    <ligand>
        <name>L-serine</name>
        <dbReference type="ChEBI" id="CHEBI:33384"/>
    </ligand>
</feature>
<evidence type="ECO:0000256" key="5">
    <source>
        <dbReference type="ARBA" id="ARBA00022598"/>
    </source>
</evidence>
<dbReference type="Gene3D" id="1.10.287.40">
    <property type="entry name" value="Serine-tRNA synthetase, tRNA binding domain"/>
    <property type="match status" value="1"/>
</dbReference>
<evidence type="ECO:0000256" key="14">
    <source>
        <dbReference type="PIRSR" id="PIRSR001529-2"/>
    </source>
</evidence>
<keyword evidence="8 12" id="KW-0648">Protein biosynthesis</keyword>
<keyword evidence="5 12" id="KW-0436">Ligase</keyword>
<dbReference type="EMBL" id="MTLN01000009">
    <property type="protein sequence ID" value="ONN69162.1"/>
    <property type="molecule type" value="Genomic_DNA"/>
</dbReference>
<feature type="binding site" evidence="12 14">
    <location>
        <begin position="264"/>
        <end position="266"/>
    </location>
    <ligand>
        <name>ATP</name>
        <dbReference type="ChEBI" id="CHEBI:30616"/>
    </ligand>
</feature>
<dbReference type="InterPro" id="IPR042103">
    <property type="entry name" value="SerRS_1_N_sf"/>
</dbReference>
<dbReference type="InterPro" id="IPR045864">
    <property type="entry name" value="aa-tRNA-synth_II/BPL/LPL"/>
</dbReference>
<dbReference type="STRING" id="237610.BJP27_00870"/>
<feature type="binding site" evidence="13">
    <location>
        <position position="233"/>
    </location>
    <ligand>
        <name>L-serine</name>
        <dbReference type="ChEBI" id="CHEBI:33384"/>
    </ligand>
</feature>
<dbReference type="SUPFAM" id="SSF55681">
    <property type="entry name" value="Class II aaRS and biotin synthetases"/>
    <property type="match status" value="1"/>
</dbReference>
<evidence type="ECO:0000256" key="1">
    <source>
        <dbReference type="ARBA" id="ARBA00004496"/>
    </source>
</evidence>
<evidence type="ECO:0000256" key="13">
    <source>
        <dbReference type="PIRSR" id="PIRSR001529-1"/>
    </source>
</evidence>
<dbReference type="AlphaFoldDB" id="A0A1G5PFB5"/>